<reference evidence="2" key="1">
    <citation type="submission" date="2021-02" db="EMBL/GenBank/DDBJ databases">
        <authorList>
            <person name="Palmer J.M."/>
        </authorList>
    </citation>
    <scope>NUCLEOTIDE SEQUENCE</scope>
    <source>
        <strain evidence="2">SCRP23</strain>
    </source>
</reference>
<gene>
    <name evidence="2" type="ORF">PHYBOEH_005507</name>
</gene>
<feature type="region of interest" description="Disordered" evidence="1">
    <location>
        <begin position="1"/>
        <end position="92"/>
    </location>
</feature>
<dbReference type="AlphaFoldDB" id="A0A8T1X9Q4"/>
<accession>A0A8T1X9Q4</accession>
<dbReference type="OrthoDB" id="429067at2759"/>
<dbReference type="EMBL" id="JAGDFL010000029">
    <property type="protein sequence ID" value="KAG7400479.1"/>
    <property type="molecule type" value="Genomic_DNA"/>
</dbReference>
<dbReference type="PROSITE" id="PS50096">
    <property type="entry name" value="IQ"/>
    <property type="match status" value="1"/>
</dbReference>
<dbReference type="Proteomes" id="UP000693981">
    <property type="component" value="Unassembled WGS sequence"/>
</dbReference>
<keyword evidence="3" id="KW-1185">Reference proteome</keyword>
<comment type="caution">
    <text evidence="2">The sequence shown here is derived from an EMBL/GenBank/DDBJ whole genome shotgun (WGS) entry which is preliminary data.</text>
</comment>
<proteinExistence type="predicted"/>
<protein>
    <recommendedName>
        <fullName evidence="4">WW domain-containing protein</fullName>
    </recommendedName>
</protein>
<feature type="compositionally biased region" description="Polar residues" evidence="1">
    <location>
        <begin position="53"/>
        <end position="63"/>
    </location>
</feature>
<evidence type="ECO:0000313" key="2">
    <source>
        <dbReference type="EMBL" id="KAG7400479.1"/>
    </source>
</evidence>
<organism evidence="2 3">
    <name type="scientific">Phytophthora boehmeriae</name>
    <dbReference type="NCBI Taxonomy" id="109152"/>
    <lineage>
        <taxon>Eukaryota</taxon>
        <taxon>Sar</taxon>
        <taxon>Stramenopiles</taxon>
        <taxon>Oomycota</taxon>
        <taxon>Peronosporomycetes</taxon>
        <taxon>Peronosporales</taxon>
        <taxon>Peronosporaceae</taxon>
        <taxon>Phytophthora</taxon>
    </lineage>
</organism>
<dbReference type="CDD" id="cd23767">
    <property type="entry name" value="IQCD"/>
    <property type="match status" value="1"/>
</dbReference>
<evidence type="ECO:0008006" key="4">
    <source>
        <dbReference type="Google" id="ProtNLM"/>
    </source>
</evidence>
<evidence type="ECO:0000256" key="1">
    <source>
        <dbReference type="SAM" id="MobiDB-lite"/>
    </source>
</evidence>
<evidence type="ECO:0000313" key="3">
    <source>
        <dbReference type="Proteomes" id="UP000693981"/>
    </source>
</evidence>
<name>A0A8T1X9Q4_9STRA</name>
<sequence>MEEGEGEQIETAPWGGEYPQEATEDGAPAPEWTTVSSETGEPYDANAVLVESSWASPDSLQQEQENDWAEAPSLQYGNQRNGDGTLNQNDDVDVSERADGQHLTLEEEIPVPAEERLNEDFTEESEELNLSLGQKDDVADQQGSFTSDDATDTRHTMGFINVATSPAVPEPANTFISTANGIEEVVEWLELLDPDQGALYYFAPHSGEIRWEAPTESTAYIRLCASGGELNKDIMFESAATSHETGVPIALIKDQNMQPEGARNVGDEGNLVSNEGKSLLWENETKEEETLHPQVHEPQWVEVYDPVTQHQYYYSPRTNTTRWDVSELPGGFIDGSKAAAAISIQAMSRGHAARRQVQELREKKHQHKRLHPIQEISLIEADTEFEFEAVCRREMITEELLQLSRGDRFWGVDIHDSEVLQLHIEKELMAKGVSTISQEYPRVYTLQQPTPTIRSSYYLAFEEDDEKMDTERLQQALQEESDAREAMFREESKQCQNADTFWGIQAEELRQTAANISMALEEEASRRFAEDALDHALSTAWEAEIQQSIANEIATHGEQEQRMQGRYLSWFYGQSD</sequence>
<feature type="compositionally biased region" description="Polar residues" evidence="1">
    <location>
        <begin position="75"/>
        <end position="89"/>
    </location>
</feature>